<keyword evidence="4" id="KW-1185">Reference proteome</keyword>
<name>A0ABY7SPN5_9RHOB</name>
<protein>
    <submittedName>
        <fullName evidence="3">WecB/TagA/CpsF family glycosyltransferase</fullName>
    </submittedName>
</protein>
<evidence type="ECO:0000313" key="3">
    <source>
        <dbReference type="EMBL" id="WCR08953.1"/>
    </source>
</evidence>
<dbReference type="EMBL" id="CP067136">
    <property type="protein sequence ID" value="WCR08953.1"/>
    <property type="molecule type" value="Genomic_DNA"/>
</dbReference>
<dbReference type="NCBIfam" id="TIGR00696">
    <property type="entry name" value="wecG_tagA_cpsF"/>
    <property type="match status" value="1"/>
</dbReference>
<dbReference type="PANTHER" id="PTHR34136:SF1">
    <property type="entry name" value="UDP-N-ACETYL-D-MANNOSAMINURONIC ACID TRANSFERASE"/>
    <property type="match status" value="1"/>
</dbReference>
<dbReference type="Pfam" id="PF03808">
    <property type="entry name" value="Glyco_tran_WecG"/>
    <property type="match status" value="1"/>
</dbReference>
<accession>A0ABY7SPN5</accession>
<proteinExistence type="predicted"/>
<dbReference type="RefSeq" id="WP_271883456.1">
    <property type="nucleotide sequence ID" value="NZ_CP067136.1"/>
</dbReference>
<sequence>MNFSFDGKSITVNMPDQPGLMAEIRRRFREGEGFALATINLDHLVKLRSDAAFLDAYARQDLVVADGNPIVWLSKLAGKPVDLLPGSDLVLPLTRLAADETVPVALLGTTDAALEAAAASLAAQVPNLQITCKIAPPMGFDPDSEEARRILHQVRDSGARLCFLALGAPKQERLAARGRAEAPSVGFASIGAGLDFLAGNQNRAPEWVRRIAMEWAWRMLSAPGRLVPRYAKCFAILPAETISAIKQRR</sequence>
<dbReference type="PANTHER" id="PTHR34136">
    <property type="match status" value="1"/>
</dbReference>
<evidence type="ECO:0000256" key="1">
    <source>
        <dbReference type="ARBA" id="ARBA00022676"/>
    </source>
</evidence>
<dbReference type="InterPro" id="IPR004629">
    <property type="entry name" value="WecG_TagA_CpsF"/>
</dbReference>
<evidence type="ECO:0000256" key="2">
    <source>
        <dbReference type="ARBA" id="ARBA00022679"/>
    </source>
</evidence>
<organism evidence="3 4">
    <name type="scientific">Paracoccus fistulariae</name>
    <dbReference type="NCBI Taxonomy" id="658446"/>
    <lineage>
        <taxon>Bacteria</taxon>
        <taxon>Pseudomonadati</taxon>
        <taxon>Pseudomonadota</taxon>
        <taxon>Alphaproteobacteria</taxon>
        <taxon>Rhodobacterales</taxon>
        <taxon>Paracoccaceae</taxon>
        <taxon>Paracoccus</taxon>
    </lineage>
</organism>
<reference evidence="3 4" key="1">
    <citation type="submission" date="2021-01" db="EMBL/GenBank/DDBJ databases">
        <title>Biogeographic distribution of Paracoccus.</title>
        <authorList>
            <person name="Hollensteiner J."/>
            <person name="Leineberger J."/>
            <person name="Brinkhoff T."/>
            <person name="Daniel R."/>
        </authorList>
    </citation>
    <scope>NUCLEOTIDE SEQUENCE [LARGE SCALE GENOMIC DNA]</scope>
    <source>
        <strain evidence="3 4">KCTC 22803</strain>
    </source>
</reference>
<gene>
    <name evidence="3" type="ORF">JHX87_03915</name>
</gene>
<keyword evidence="2" id="KW-0808">Transferase</keyword>
<keyword evidence="1" id="KW-0328">Glycosyltransferase</keyword>
<evidence type="ECO:0000313" key="4">
    <source>
        <dbReference type="Proteomes" id="UP001219349"/>
    </source>
</evidence>
<dbReference type="CDD" id="cd06533">
    <property type="entry name" value="Glyco_transf_WecG_TagA"/>
    <property type="match status" value="1"/>
</dbReference>
<dbReference type="Proteomes" id="UP001219349">
    <property type="component" value="Chromosome"/>
</dbReference>